<gene>
    <name evidence="8" type="ORF">PV04_10913</name>
</gene>
<dbReference type="InterPro" id="IPR050121">
    <property type="entry name" value="Cytochrome_P450_monoxygenase"/>
</dbReference>
<name>A0A0D2CCH9_9EURO</name>
<evidence type="ECO:0000256" key="2">
    <source>
        <dbReference type="ARBA" id="ARBA00010617"/>
    </source>
</evidence>
<dbReference type="CDD" id="cd11059">
    <property type="entry name" value="CYP_fungal"/>
    <property type="match status" value="1"/>
</dbReference>
<accession>A0A0D2CCH9</accession>
<dbReference type="InterPro" id="IPR002403">
    <property type="entry name" value="Cyt_P450_E_grp-IV"/>
</dbReference>
<dbReference type="Proteomes" id="UP000054266">
    <property type="component" value="Unassembled WGS sequence"/>
</dbReference>
<dbReference type="PANTHER" id="PTHR24305:SF166">
    <property type="entry name" value="CYTOCHROME P450 12A4, MITOCHONDRIAL-RELATED"/>
    <property type="match status" value="1"/>
</dbReference>
<evidence type="ECO:0008006" key="10">
    <source>
        <dbReference type="Google" id="ProtNLM"/>
    </source>
</evidence>
<keyword evidence="7" id="KW-0503">Monooxygenase</keyword>
<dbReference type="PROSITE" id="PS00086">
    <property type="entry name" value="CYTOCHROME_P450"/>
    <property type="match status" value="1"/>
</dbReference>
<keyword evidence="4 7" id="KW-0560">Oxidoreductase</keyword>
<evidence type="ECO:0000256" key="6">
    <source>
        <dbReference type="PIRSR" id="PIRSR602403-1"/>
    </source>
</evidence>
<dbReference type="InterPro" id="IPR001128">
    <property type="entry name" value="Cyt_P450"/>
</dbReference>
<dbReference type="PANTHER" id="PTHR24305">
    <property type="entry name" value="CYTOCHROME P450"/>
    <property type="match status" value="1"/>
</dbReference>
<evidence type="ECO:0000256" key="1">
    <source>
        <dbReference type="ARBA" id="ARBA00001971"/>
    </source>
</evidence>
<dbReference type="PRINTS" id="PR00465">
    <property type="entry name" value="EP450IV"/>
</dbReference>
<dbReference type="GO" id="GO:0020037">
    <property type="term" value="F:heme binding"/>
    <property type="evidence" value="ECO:0007669"/>
    <property type="project" value="InterPro"/>
</dbReference>
<evidence type="ECO:0000256" key="5">
    <source>
        <dbReference type="ARBA" id="ARBA00023004"/>
    </source>
</evidence>
<reference evidence="8 9" key="1">
    <citation type="submission" date="2015-01" db="EMBL/GenBank/DDBJ databases">
        <title>The Genome Sequence of Capronia semiimmersa CBS27337.</title>
        <authorList>
            <consortium name="The Broad Institute Genomics Platform"/>
            <person name="Cuomo C."/>
            <person name="de Hoog S."/>
            <person name="Gorbushina A."/>
            <person name="Stielow B."/>
            <person name="Teixiera M."/>
            <person name="Abouelleil A."/>
            <person name="Chapman S.B."/>
            <person name="Priest M."/>
            <person name="Young S.K."/>
            <person name="Wortman J."/>
            <person name="Nusbaum C."/>
            <person name="Birren B."/>
        </authorList>
    </citation>
    <scope>NUCLEOTIDE SEQUENCE [LARGE SCALE GENOMIC DNA]</scope>
    <source>
        <strain evidence="8 9">CBS 27337</strain>
    </source>
</reference>
<evidence type="ECO:0000313" key="9">
    <source>
        <dbReference type="Proteomes" id="UP000054266"/>
    </source>
</evidence>
<dbReference type="STRING" id="5601.A0A0D2CCH9"/>
<keyword evidence="6 7" id="KW-0349">Heme</keyword>
<dbReference type="GO" id="GO:0004497">
    <property type="term" value="F:monooxygenase activity"/>
    <property type="evidence" value="ECO:0007669"/>
    <property type="project" value="UniProtKB-KW"/>
</dbReference>
<evidence type="ECO:0000313" key="8">
    <source>
        <dbReference type="EMBL" id="KIW62781.1"/>
    </source>
</evidence>
<proteinExistence type="inferred from homology"/>
<dbReference type="GO" id="GO:0016705">
    <property type="term" value="F:oxidoreductase activity, acting on paired donors, with incorporation or reduction of molecular oxygen"/>
    <property type="evidence" value="ECO:0007669"/>
    <property type="project" value="InterPro"/>
</dbReference>
<dbReference type="HOGENOM" id="CLU_001570_14_2_1"/>
<dbReference type="Gene3D" id="1.10.630.10">
    <property type="entry name" value="Cytochrome P450"/>
    <property type="match status" value="1"/>
</dbReference>
<comment type="similarity">
    <text evidence="2 7">Belongs to the cytochrome P450 family.</text>
</comment>
<dbReference type="InterPro" id="IPR036396">
    <property type="entry name" value="Cyt_P450_sf"/>
</dbReference>
<protein>
    <recommendedName>
        <fullName evidence="10">Cytochrome P450</fullName>
    </recommendedName>
</protein>
<dbReference type="SUPFAM" id="SSF48264">
    <property type="entry name" value="Cytochrome P450"/>
    <property type="match status" value="1"/>
</dbReference>
<dbReference type="EMBL" id="KN846963">
    <property type="protein sequence ID" value="KIW62781.1"/>
    <property type="molecule type" value="Genomic_DNA"/>
</dbReference>
<keyword evidence="5 6" id="KW-0408">Iron</keyword>
<keyword evidence="9" id="KW-1185">Reference proteome</keyword>
<dbReference type="InterPro" id="IPR017972">
    <property type="entry name" value="Cyt_P450_CS"/>
</dbReference>
<evidence type="ECO:0000256" key="3">
    <source>
        <dbReference type="ARBA" id="ARBA00022723"/>
    </source>
</evidence>
<keyword evidence="3 6" id="KW-0479">Metal-binding</keyword>
<dbReference type="AlphaFoldDB" id="A0A0D2CCH9"/>
<feature type="binding site" description="axial binding residue" evidence="6">
    <location>
        <position position="467"/>
    </location>
    <ligand>
        <name>heme</name>
        <dbReference type="ChEBI" id="CHEBI:30413"/>
    </ligand>
    <ligandPart>
        <name>Fe</name>
        <dbReference type="ChEBI" id="CHEBI:18248"/>
    </ligandPart>
</feature>
<dbReference type="GO" id="GO:0005506">
    <property type="term" value="F:iron ion binding"/>
    <property type="evidence" value="ECO:0007669"/>
    <property type="project" value="InterPro"/>
</dbReference>
<dbReference type="Pfam" id="PF00067">
    <property type="entry name" value="p450"/>
    <property type="match status" value="1"/>
</dbReference>
<organism evidence="8 9">
    <name type="scientific">Phialophora macrospora</name>
    <dbReference type="NCBI Taxonomy" id="1851006"/>
    <lineage>
        <taxon>Eukaryota</taxon>
        <taxon>Fungi</taxon>
        <taxon>Dikarya</taxon>
        <taxon>Ascomycota</taxon>
        <taxon>Pezizomycotina</taxon>
        <taxon>Eurotiomycetes</taxon>
        <taxon>Chaetothyriomycetidae</taxon>
        <taxon>Chaetothyriales</taxon>
        <taxon>Herpotrichiellaceae</taxon>
        <taxon>Phialophora</taxon>
    </lineage>
</organism>
<sequence length="521" mass="59610">MEFLIFCSLVVCIFTAAAFYRYVLYPAFLSPLAAVPNAHWSCSFSPVWLLWMRWSEQENRTVYDQHMKKGPAVRLAPNLVSLNCFHDGLKPVYQGGFPKVPWYFDGFAIYGTENIFTFEDNASHTARKRLISNTFSKSFIMSSPSARAAIRDTLFGDCLAIVEKAAVEGRPVEVLELSYAYSMDTFVQWQFGKSLRSNFLRDASERRVYLEGFFAPAKYTFWRYEFPDLANFLRRLGIFLIPAWVDAAFGKAEDWNMVKCDKAQQLLACGTSLSTEDQPVVFEQALKTMSNVDAKPREYPQRYQIASDMFAHNSAAFETSGNTETYLFWEMCRQPEWQDRLRAELRSLDPPLRFDPSRKVEVEDIAQPQDVDALPILHAVIMETLRLWAPVPGGQPRRVPRPCTLGGIANIPAGTIVQCSAYSLHRTPEVFPDPHAWKPQRWLDASPAELATMRHWFWAFGSGGRMCIGTHFAFYSMKYLVASIYTNYRTTIHGHGDMEAVDAYMSGPKGHRLELKFHRVE</sequence>
<evidence type="ECO:0000256" key="4">
    <source>
        <dbReference type="ARBA" id="ARBA00023002"/>
    </source>
</evidence>
<comment type="cofactor">
    <cofactor evidence="1 6">
        <name>heme</name>
        <dbReference type="ChEBI" id="CHEBI:30413"/>
    </cofactor>
</comment>
<evidence type="ECO:0000256" key="7">
    <source>
        <dbReference type="RuleBase" id="RU000461"/>
    </source>
</evidence>